<sequence length="51" mass="5698">MVVFDISNVKERLRRLQSGDDRAKQRTGGAEAEMTGYRYPRAGWPGSPVST</sequence>
<organism evidence="2 3">
    <name type="scientific">Saguinus oedipus</name>
    <name type="common">Cotton-top tamarin</name>
    <name type="synonym">Oedipomidas oedipus</name>
    <dbReference type="NCBI Taxonomy" id="9490"/>
    <lineage>
        <taxon>Eukaryota</taxon>
        <taxon>Metazoa</taxon>
        <taxon>Chordata</taxon>
        <taxon>Craniata</taxon>
        <taxon>Vertebrata</taxon>
        <taxon>Euteleostomi</taxon>
        <taxon>Mammalia</taxon>
        <taxon>Eutheria</taxon>
        <taxon>Euarchontoglires</taxon>
        <taxon>Primates</taxon>
        <taxon>Haplorrhini</taxon>
        <taxon>Platyrrhini</taxon>
        <taxon>Cebidae</taxon>
        <taxon>Callitrichinae</taxon>
        <taxon>Saguinus</taxon>
    </lineage>
</organism>
<name>A0ABQ9U9V2_SAGOE</name>
<feature type="region of interest" description="Disordered" evidence="1">
    <location>
        <begin position="16"/>
        <end position="51"/>
    </location>
</feature>
<reference evidence="2 3" key="1">
    <citation type="submission" date="2023-05" db="EMBL/GenBank/DDBJ databases">
        <title>B98-5 Cell Line De Novo Hybrid Assembly: An Optical Mapping Approach.</title>
        <authorList>
            <person name="Kananen K."/>
            <person name="Auerbach J.A."/>
            <person name="Kautto E."/>
            <person name="Blachly J.S."/>
        </authorList>
    </citation>
    <scope>NUCLEOTIDE SEQUENCE [LARGE SCALE GENOMIC DNA]</scope>
    <source>
        <strain evidence="2">B95-8</strain>
        <tissue evidence="2">Cell line</tissue>
    </source>
</reference>
<dbReference type="Proteomes" id="UP001266305">
    <property type="component" value="Unassembled WGS sequence"/>
</dbReference>
<evidence type="ECO:0000256" key="1">
    <source>
        <dbReference type="SAM" id="MobiDB-lite"/>
    </source>
</evidence>
<feature type="non-terminal residue" evidence="2">
    <location>
        <position position="51"/>
    </location>
</feature>
<proteinExistence type="predicted"/>
<dbReference type="EMBL" id="JASSZA010000014">
    <property type="protein sequence ID" value="KAK2093815.1"/>
    <property type="molecule type" value="Genomic_DNA"/>
</dbReference>
<accession>A0ABQ9U9V2</accession>
<gene>
    <name evidence="2" type="ORF">P7K49_027553</name>
</gene>
<comment type="caution">
    <text evidence="2">The sequence shown here is derived from an EMBL/GenBank/DDBJ whole genome shotgun (WGS) entry which is preliminary data.</text>
</comment>
<evidence type="ECO:0000313" key="2">
    <source>
        <dbReference type="EMBL" id="KAK2093815.1"/>
    </source>
</evidence>
<protein>
    <submittedName>
        <fullName evidence="2">Uncharacterized protein</fullName>
    </submittedName>
</protein>
<keyword evidence="3" id="KW-1185">Reference proteome</keyword>
<evidence type="ECO:0000313" key="3">
    <source>
        <dbReference type="Proteomes" id="UP001266305"/>
    </source>
</evidence>